<sequence>MEERQQTSARAFKAATWEAHIRAWEMSGLSQVEFCRQNGLKHATFMYRRQKFPGNPRPDQGLRLVPLQESALMDKAPRQRDGHASRGITLIVRGVRISGDEDFDEATLVRIVQALKGV</sequence>
<protein>
    <recommendedName>
        <fullName evidence="3">Transposase</fullName>
    </recommendedName>
</protein>
<evidence type="ECO:0000313" key="1">
    <source>
        <dbReference type="EMBL" id="QTD48560.1"/>
    </source>
</evidence>
<dbReference type="NCBIfam" id="NF047593">
    <property type="entry name" value="IS66_ISAeme5_TnpA"/>
    <property type="match status" value="1"/>
</dbReference>
<dbReference type="RefSeq" id="WP_237378216.1">
    <property type="nucleotide sequence ID" value="NZ_CP071793.1"/>
</dbReference>
<keyword evidence="2" id="KW-1185">Reference proteome</keyword>
<dbReference type="EMBL" id="CP071793">
    <property type="protein sequence ID" value="QTD48560.1"/>
    <property type="molecule type" value="Genomic_DNA"/>
</dbReference>
<dbReference type="Proteomes" id="UP000663929">
    <property type="component" value="Chromosome"/>
</dbReference>
<accession>A0A8A4TG77</accession>
<dbReference type="AlphaFoldDB" id="A0A8A4TG77"/>
<proteinExistence type="predicted"/>
<name>A0A8A4TG77_SULCO</name>
<gene>
    <name evidence="1" type="ORF">J3U87_23515</name>
</gene>
<reference evidence="1" key="1">
    <citation type="submission" date="2021-03" db="EMBL/GenBank/DDBJ databases">
        <title>Acanthopleuribacteraceae sp. M133.</title>
        <authorList>
            <person name="Wang G."/>
        </authorList>
    </citation>
    <scope>NUCLEOTIDE SEQUENCE</scope>
    <source>
        <strain evidence="1">M133</strain>
    </source>
</reference>
<evidence type="ECO:0008006" key="3">
    <source>
        <dbReference type="Google" id="ProtNLM"/>
    </source>
</evidence>
<dbReference type="KEGG" id="scor:J3U87_23515"/>
<evidence type="ECO:0000313" key="2">
    <source>
        <dbReference type="Proteomes" id="UP000663929"/>
    </source>
</evidence>
<organism evidence="1 2">
    <name type="scientific">Sulfidibacter corallicola</name>
    <dbReference type="NCBI Taxonomy" id="2818388"/>
    <lineage>
        <taxon>Bacteria</taxon>
        <taxon>Pseudomonadati</taxon>
        <taxon>Acidobacteriota</taxon>
        <taxon>Holophagae</taxon>
        <taxon>Acanthopleuribacterales</taxon>
        <taxon>Acanthopleuribacteraceae</taxon>
        <taxon>Sulfidibacter</taxon>
    </lineage>
</organism>